<reference evidence="2 4" key="1">
    <citation type="submission" date="2024-04" db="EMBL/GenBank/DDBJ databases">
        <title>The reference genome of an endangered Asteraceae, Deinandra increscens subsp. villosa, native to the Central Coast of California.</title>
        <authorList>
            <person name="Guilliams M."/>
            <person name="Hasenstab-Lehman K."/>
            <person name="Meyer R."/>
            <person name="Mcevoy S."/>
        </authorList>
    </citation>
    <scope>NUCLEOTIDE SEQUENCE [LARGE SCALE GENOMIC DNA]</scope>
    <source>
        <tissue evidence="2">Leaf</tissue>
    </source>
</reference>
<organism evidence="2 4">
    <name type="scientific">Deinandra increscens subsp. villosa</name>
    <dbReference type="NCBI Taxonomy" id="3103831"/>
    <lineage>
        <taxon>Eukaryota</taxon>
        <taxon>Viridiplantae</taxon>
        <taxon>Streptophyta</taxon>
        <taxon>Embryophyta</taxon>
        <taxon>Tracheophyta</taxon>
        <taxon>Spermatophyta</taxon>
        <taxon>Magnoliopsida</taxon>
        <taxon>eudicotyledons</taxon>
        <taxon>Gunneridae</taxon>
        <taxon>Pentapetalae</taxon>
        <taxon>asterids</taxon>
        <taxon>campanulids</taxon>
        <taxon>Asterales</taxon>
        <taxon>Asteraceae</taxon>
        <taxon>Asteroideae</taxon>
        <taxon>Heliantheae alliance</taxon>
        <taxon>Madieae</taxon>
        <taxon>Madiinae</taxon>
        <taxon>Deinandra</taxon>
    </lineage>
</organism>
<dbReference type="PANTHER" id="PTHR33067:SF32">
    <property type="entry name" value="ASPARTIC PEPTIDASE DDI1-TYPE DOMAIN-CONTAINING PROTEIN"/>
    <property type="match status" value="1"/>
</dbReference>
<evidence type="ECO:0000256" key="1">
    <source>
        <dbReference type="SAM" id="MobiDB-lite"/>
    </source>
</evidence>
<dbReference type="SUPFAM" id="SSF50630">
    <property type="entry name" value="Acid proteases"/>
    <property type="match status" value="1"/>
</dbReference>
<feature type="compositionally biased region" description="Polar residues" evidence="1">
    <location>
        <begin position="21"/>
        <end position="38"/>
    </location>
</feature>
<proteinExistence type="predicted"/>
<evidence type="ECO:0000313" key="2">
    <source>
        <dbReference type="EMBL" id="KAK9068960.1"/>
    </source>
</evidence>
<gene>
    <name evidence="2" type="ORF">SSX86_013076</name>
    <name evidence="3" type="ORF">SSX86_013077</name>
</gene>
<dbReference type="Gene3D" id="2.40.70.10">
    <property type="entry name" value="Acid Proteases"/>
    <property type="match status" value="1"/>
</dbReference>
<evidence type="ECO:0000313" key="3">
    <source>
        <dbReference type="EMBL" id="KAK9068961.1"/>
    </source>
</evidence>
<dbReference type="Proteomes" id="UP001408789">
    <property type="component" value="Unassembled WGS sequence"/>
</dbReference>
<dbReference type="InterPro" id="IPR021109">
    <property type="entry name" value="Peptidase_aspartic_dom_sf"/>
</dbReference>
<accession>A0AAP0D9T3</accession>
<evidence type="ECO:0000313" key="4">
    <source>
        <dbReference type="Proteomes" id="UP001408789"/>
    </source>
</evidence>
<name>A0AAP0D9T3_9ASTR</name>
<dbReference type="CDD" id="cd00303">
    <property type="entry name" value="retropepsin_like"/>
    <property type="match status" value="1"/>
</dbReference>
<sequence length="418" mass="46538">MNSNTYHPGLRNHPNFRYGNPANQANPNFQGTNQSNMAPRQPYANQGNFRGGNNQGYQRQYQQGNEPSGSSAPGDASGSEVMDILKTMQQEMHKRNQMDDERLRKDEVRDKAIHSLTTQMGQLATEVADLKKNKGQLPSDTVVNPKNTKQVHINMVSVVPNIKFNETCLTSPCQVVAGIGETIKEKRDEESGAPIVPIRVGKLKISRALLDYGATMSVLPGSLYDLYDFGPLHVIDSVVSLADETWKKPRGVVKDVMIQLGEFQYLVDFLVLDYASTKAPAQHKVILGRPFLHTANAQINCRDDIITMTLENRKLFFNAWTKSITYESAARVGESCVFDTGVLPHIMGVCEGAWYDEATASATEDKPPDLRSSGSNVLNVDPHGYKNYTHFSTYNKFAPHQMKKHTGEDGRGYIFKPP</sequence>
<dbReference type="EMBL" id="JBCNJP010000014">
    <property type="protein sequence ID" value="KAK9068961.1"/>
    <property type="molecule type" value="Genomic_DNA"/>
</dbReference>
<comment type="caution">
    <text evidence="2">The sequence shown here is derived from an EMBL/GenBank/DDBJ whole genome shotgun (WGS) entry which is preliminary data.</text>
</comment>
<feature type="region of interest" description="Disordered" evidence="1">
    <location>
        <begin position="1"/>
        <end position="78"/>
    </location>
</feature>
<dbReference type="AlphaFoldDB" id="A0AAP0D9T3"/>
<dbReference type="PANTHER" id="PTHR33067">
    <property type="entry name" value="RNA-DIRECTED DNA POLYMERASE-RELATED"/>
    <property type="match status" value="1"/>
</dbReference>
<keyword evidence="4" id="KW-1185">Reference proteome</keyword>
<protein>
    <submittedName>
        <fullName evidence="2">Uncharacterized protein</fullName>
    </submittedName>
</protein>
<feature type="compositionally biased region" description="Low complexity" evidence="1">
    <location>
        <begin position="55"/>
        <end position="78"/>
    </location>
</feature>
<dbReference type="EMBL" id="JBCNJP010000014">
    <property type="protein sequence ID" value="KAK9068960.1"/>
    <property type="molecule type" value="Genomic_DNA"/>
</dbReference>